<dbReference type="EMBL" id="JANX01000001">
    <property type="protein sequence ID" value="KGM36135.1"/>
    <property type="molecule type" value="Genomic_DNA"/>
</dbReference>
<sequence>MSHIRSLTEIKREGVEFLGSLRSDSPHASKEAGLKLVAEASSFGLNLRDYLTVKIDPRLSADEGIKASGLSGYEAALAHLGLPVKDDLKQGVFLQAAAETFQTFPGVRALFPEVIDDVVQWKYKQTNFEQVAPMLAGSRTISGIELLSTVVDDAAGDYDITREIAEGARIPVWSIRASEKTVKFYKHGVGFRTTYEFNRRVSLDIMTPYINRALRQADISKVKWATSVLLNGDGLNAAATEVDQSSFNSTLIGNATNGLLSYKHLLAWLVARAKTGYPIDTVVGNYDSYLQWLMLFAVPTSNNTRTDAENLAATGFRMQGVPMLTGTVDFVLSTTAPANKLVGFSRGDTLEELIESGSLIQESERSVQNQTVDVYRTQNSGYRIVFPGTREVFDYSA</sequence>
<proteinExistence type="predicted"/>
<evidence type="ECO:0008006" key="3">
    <source>
        <dbReference type="Google" id="ProtNLM"/>
    </source>
</evidence>
<protein>
    <recommendedName>
        <fullName evidence="3">Capsid protein</fullName>
    </recommendedName>
</protein>
<evidence type="ECO:0000313" key="1">
    <source>
        <dbReference type="EMBL" id="KGM36135.1"/>
    </source>
</evidence>
<dbReference type="OrthoDB" id="8437437at2"/>
<reference evidence="1 2" key="1">
    <citation type="submission" date="2014-01" db="EMBL/GenBank/DDBJ databases">
        <title>Genome sequence determination for a cystic fibrosis isolate, Inquilinus limosus.</title>
        <authorList>
            <person name="Pino M."/>
            <person name="Di Conza J."/>
            <person name="Gutkind G."/>
        </authorList>
    </citation>
    <scope>NUCLEOTIDE SEQUENCE [LARGE SCALE GENOMIC DNA]</scope>
    <source>
        <strain evidence="1 2">MP06</strain>
    </source>
</reference>
<name>A0A0A0DDL4_9PROT</name>
<dbReference type="AlphaFoldDB" id="A0A0A0DDL4"/>
<dbReference type="Proteomes" id="UP000029995">
    <property type="component" value="Unassembled WGS sequence"/>
</dbReference>
<organism evidence="1 2">
    <name type="scientific">Inquilinus limosus MP06</name>
    <dbReference type="NCBI Taxonomy" id="1398085"/>
    <lineage>
        <taxon>Bacteria</taxon>
        <taxon>Pseudomonadati</taxon>
        <taxon>Pseudomonadota</taxon>
        <taxon>Alphaproteobacteria</taxon>
        <taxon>Rhodospirillales</taxon>
        <taxon>Rhodospirillaceae</taxon>
        <taxon>Inquilinus</taxon>
    </lineage>
</organism>
<accession>A0A0A0DDL4</accession>
<evidence type="ECO:0000313" key="2">
    <source>
        <dbReference type="Proteomes" id="UP000029995"/>
    </source>
</evidence>
<dbReference type="RefSeq" id="WP_034830506.1">
    <property type="nucleotide sequence ID" value="NZ_JANX01000001.1"/>
</dbReference>
<comment type="caution">
    <text evidence="1">The sequence shown here is derived from an EMBL/GenBank/DDBJ whole genome shotgun (WGS) entry which is preliminary data.</text>
</comment>
<gene>
    <name evidence="1" type="ORF">P409_00370</name>
</gene>